<dbReference type="Proteomes" id="UP000295558">
    <property type="component" value="Unassembled WGS sequence"/>
</dbReference>
<keyword evidence="1" id="KW-0812">Transmembrane</keyword>
<feature type="transmembrane region" description="Helical" evidence="1">
    <location>
        <begin position="42"/>
        <end position="70"/>
    </location>
</feature>
<evidence type="ECO:0000313" key="2">
    <source>
        <dbReference type="EMBL" id="TDR50805.1"/>
    </source>
</evidence>
<dbReference type="AlphaFoldDB" id="A0A4R6ZFE6"/>
<proteinExistence type="predicted"/>
<gene>
    <name evidence="2" type="ORF">DFP96_11717</name>
</gene>
<dbReference type="RefSeq" id="WP_036073779.1">
    <property type="nucleotide sequence ID" value="NZ_JAASUO010000031.1"/>
</dbReference>
<reference evidence="2 3" key="1">
    <citation type="submission" date="2019-03" db="EMBL/GenBank/DDBJ databases">
        <title>Genomic Encyclopedia of Type Strains, Phase III (KMG-III): the genomes of soil and plant-associated and newly described type strains.</title>
        <authorList>
            <person name="Whitman W."/>
        </authorList>
    </citation>
    <scope>NUCLEOTIDE SEQUENCE [LARGE SCALE GENOMIC DNA]</scope>
    <source>
        <strain evidence="2 3">CECT 7972</strain>
    </source>
</reference>
<accession>A0A4R6ZFE6</accession>
<keyword evidence="3" id="KW-1185">Reference proteome</keyword>
<protein>
    <submittedName>
        <fullName evidence="2">Uncharacterized protein</fullName>
    </submittedName>
</protein>
<evidence type="ECO:0000256" key="1">
    <source>
        <dbReference type="SAM" id="Phobius"/>
    </source>
</evidence>
<dbReference type="STRING" id="1265846.PROCOU_16373"/>
<comment type="caution">
    <text evidence="2">The sequence shown here is derived from an EMBL/GenBank/DDBJ whole genome shotgun (WGS) entry which is preliminary data.</text>
</comment>
<organism evidence="2 3">
    <name type="scientific">Listeria rocourtiae</name>
    <dbReference type="NCBI Taxonomy" id="647910"/>
    <lineage>
        <taxon>Bacteria</taxon>
        <taxon>Bacillati</taxon>
        <taxon>Bacillota</taxon>
        <taxon>Bacilli</taxon>
        <taxon>Bacillales</taxon>
        <taxon>Listeriaceae</taxon>
        <taxon>Listeria</taxon>
    </lineage>
</organism>
<dbReference type="EMBL" id="SNZK01000017">
    <property type="protein sequence ID" value="TDR50805.1"/>
    <property type="molecule type" value="Genomic_DNA"/>
</dbReference>
<keyword evidence="1" id="KW-1133">Transmembrane helix</keyword>
<keyword evidence="1" id="KW-0472">Membrane</keyword>
<sequence>MNKTTLMFIFSIVSLFIPLGTILAIWTLVYSVQSQKLGTDPLVKATFIISIISIILIIVPITLIIVYLSVIA</sequence>
<evidence type="ECO:0000313" key="3">
    <source>
        <dbReference type="Proteomes" id="UP000295558"/>
    </source>
</evidence>
<feature type="transmembrane region" description="Helical" evidence="1">
    <location>
        <begin position="6"/>
        <end position="30"/>
    </location>
</feature>
<name>A0A4R6ZFE6_9LIST</name>